<protein>
    <recommendedName>
        <fullName evidence="2">FACT complex subunit SPT16 N-terminal lobe domain-containing protein</fullName>
    </recommendedName>
</protein>
<feature type="domain" description="FACT complex subunit SPT16 N-terminal lobe" evidence="2">
    <location>
        <begin position="5"/>
        <end position="53"/>
    </location>
</feature>
<sequence>MAVNLDKEAYYRRIKRLYANWKKGEDEFGKVDAIVVSVGVDEEIVYAKSTALQRRGGLHHGGEGGRRAGADEAGRGHHQRRLLKVLQGAGDGDRGR</sequence>
<reference evidence="3 4" key="1">
    <citation type="submission" date="2020-06" db="EMBL/GenBank/DDBJ databases">
        <authorList>
            <consortium name="Wellcome Sanger Institute Data Sharing"/>
        </authorList>
    </citation>
    <scope>NUCLEOTIDE SEQUENCE [LARGE SCALE GENOMIC DNA]</scope>
</reference>
<evidence type="ECO:0000313" key="4">
    <source>
        <dbReference type="Proteomes" id="UP000694580"/>
    </source>
</evidence>
<reference evidence="3" key="2">
    <citation type="submission" date="2025-08" db="UniProtKB">
        <authorList>
            <consortium name="Ensembl"/>
        </authorList>
    </citation>
    <scope>IDENTIFICATION</scope>
</reference>
<evidence type="ECO:0000313" key="3">
    <source>
        <dbReference type="Ensembl" id="ENSDCDP00010023753.1"/>
    </source>
</evidence>
<dbReference type="Proteomes" id="UP000694580">
    <property type="component" value="Chromosome 1"/>
</dbReference>
<evidence type="ECO:0000256" key="1">
    <source>
        <dbReference type="SAM" id="MobiDB-lite"/>
    </source>
</evidence>
<feature type="region of interest" description="Disordered" evidence="1">
    <location>
        <begin position="55"/>
        <end position="96"/>
    </location>
</feature>
<dbReference type="InterPro" id="IPR029149">
    <property type="entry name" value="Creatin/AminoP/Spt16_N"/>
</dbReference>
<dbReference type="Pfam" id="PF14826">
    <property type="entry name" value="FACT-Spt16_Nlob"/>
    <property type="match status" value="1"/>
</dbReference>
<reference evidence="3" key="3">
    <citation type="submission" date="2025-09" db="UniProtKB">
        <authorList>
            <consortium name="Ensembl"/>
        </authorList>
    </citation>
    <scope>IDENTIFICATION</scope>
</reference>
<gene>
    <name evidence="3" type="primary">SUPT16H</name>
</gene>
<organism evidence="3 4">
    <name type="scientific">Denticeps clupeoides</name>
    <name type="common">denticle herring</name>
    <dbReference type="NCBI Taxonomy" id="299321"/>
    <lineage>
        <taxon>Eukaryota</taxon>
        <taxon>Metazoa</taxon>
        <taxon>Chordata</taxon>
        <taxon>Craniata</taxon>
        <taxon>Vertebrata</taxon>
        <taxon>Euteleostomi</taxon>
        <taxon>Actinopterygii</taxon>
        <taxon>Neopterygii</taxon>
        <taxon>Teleostei</taxon>
        <taxon>Clupei</taxon>
        <taxon>Clupeiformes</taxon>
        <taxon>Denticipitoidei</taxon>
        <taxon>Denticipitidae</taxon>
        <taxon>Denticeps</taxon>
    </lineage>
</organism>
<feature type="compositionally biased region" description="Basic and acidic residues" evidence="1">
    <location>
        <begin position="60"/>
        <end position="75"/>
    </location>
</feature>
<dbReference type="Ensembl" id="ENSDCDT00010029254.1">
    <property type="protein sequence ID" value="ENSDCDP00010023753.1"/>
    <property type="gene ID" value="ENSDCDG00010014820.1"/>
</dbReference>
<name>A0AAY4BS75_9TELE</name>
<keyword evidence="4" id="KW-1185">Reference proteome</keyword>
<evidence type="ECO:0000259" key="2">
    <source>
        <dbReference type="Pfam" id="PF14826"/>
    </source>
</evidence>
<proteinExistence type="predicted"/>
<dbReference type="GeneTree" id="ENSGT00390000014495"/>
<accession>A0AAY4BS75</accession>
<dbReference type="Gene3D" id="3.40.350.10">
    <property type="entry name" value="Creatinase/prolidase N-terminal domain"/>
    <property type="match status" value="1"/>
</dbReference>
<dbReference type="InterPro" id="IPR029148">
    <property type="entry name" value="FACT-SPT16_Nlobe"/>
</dbReference>
<dbReference type="AlphaFoldDB" id="A0AAY4BS75"/>